<sequence length="298" mass="33581">MDKLSEIEAFVRVAERLNFAKAGQSLGLSPSAVGKSVGRLEASLNVRLFQRTTRQVSLTEEGAMLFERYRAILADLRDTHEAVKADRDSPSGSLYVTLPTIGYRFLLPILPEFRKRYPRIDLELDFNDRQVNLIEGGFDAAIRSGDLRDSSLMARRLGPFRFVVCGSPDYFRRMGRPSHPDDLRKHEALRFRFPTSGKFQEWRLKDGSNRLQNMSVTLTCGNMEAIRAAAIDGMGLAYMPEFLAADAIRDGLLETVLSESLAAPGHFSILWPSARFVAPRLRVFIDFLTERLFAEADS</sequence>
<dbReference type="SUPFAM" id="SSF46785">
    <property type="entry name" value="Winged helix' DNA-binding domain"/>
    <property type="match status" value="1"/>
</dbReference>
<dbReference type="Gene3D" id="3.40.190.290">
    <property type="match status" value="1"/>
</dbReference>
<feature type="domain" description="HTH lysR-type" evidence="8">
    <location>
        <begin position="1"/>
        <end position="59"/>
    </location>
</feature>
<dbReference type="Gene3D" id="1.10.10.10">
    <property type="entry name" value="Winged helix-like DNA-binding domain superfamily/Winged helix DNA-binding domain"/>
    <property type="match status" value="1"/>
</dbReference>
<evidence type="ECO:0000256" key="2">
    <source>
        <dbReference type="ARBA" id="ARBA00023015"/>
    </source>
</evidence>
<evidence type="ECO:0000313" key="9">
    <source>
        <dbReference type="EMBL" id="QCL97933.1"/>
    </source>
</evidence>
<dbReference type="Proteomes" id="UP000298649">
    <property type="component" value="Plasmid pAtCFBP7129a"/>
</dbReference>
<keyword evidence="3" id="KW-0238">DNA-binding</keyword>
<keyword evidence="2" id="KW-0805">Transcription regulation</keyword>
<dbReference type="SUPFAM" id="SSF53850">
    <property type="entry name" value="Periplasmic binding protein-like II"/>
    <property type="match status" value="1"/>
</dbReference>
<evidence type="ECO:0000256" key="6">
    <source>
        <dbReference type="ARBA" id="ARBA00067332"/>
    </source>
</evidence>
<dbReference type="Pfam" id="PF00126">
    <property type="entry name" value="HTH_1"/>
    <property type="match status" value="1"/>
</dbReference>
<keyword evidence="9" id="KW-0614">Plasmid</keyword>
<dbReference type="GO" id="GO:0003677">
    <property type="term" value="F:DNA binding"/>
    <property type="evidence" value="ECO:0007669"/>
    <property type="project" value="UniProtKB-KW"/>
</dbReference>
<dbReference type="PROSITE" id="PS50931">
    <property type="entry name" value="HTH_LYSR"/>
    <property type="match status" value="1"/>
</dbReference>
<gene>
    <name evidence="9" type="ORF">CFBP7129_27600</name>
</gene>
<comment type="function">
    <text evidence="5">Transcriptional regulator of the ttuABCDE tartrate utilization operon.</text>
</comment>
<dbReference type="InterPro" id="IPR036388">
    <property type="entry name" value="WH-like_DNA-bd_sf"/>
</dbReference>
<comment type="similarity">
    <text evidence="1">Belongs to the LysR transcriptional regulatory family.</text>
</comment>
<geneLocation type="plasmid" evidence="10">
    <name>patcfbp7129a</name>
</geneLocation>
<dbReference type="PANTHER" id="PTHR30537">
    <property type="entry name" value="HTH-TYPE TRANSCRIPTIONAL REGULATOR"/>
    <property type="match status" value="1"/>
</dbReference>
<evidence type="ECO:0000313" key="10">
    <source>
        <dbReference type="Proteomes" id="UP000298649"/>
    </source>
</evidence>
<dbReference type="FunFam" id="1.10.10.10:FF:000001">
    <property type="entry name" value="LysR family transcriptional regulator"/>
    <property type="match status" value="1"/>
</dbReference>
<evidence type="ECO:0000256" key="3">
    <source>
        <dbReference type="ARBA" id="ARBA00023125"/>
    </source>
</evidence>
<reference evidence="9 10" key="1">
    <citation type="submission" date="2019-04" db="EMBL/GenBank/DDBJ databases">
        <title>Complete genome sequence of Agrobacterium tumefaciens CFBP7129.</title>
        <authorList>
            <person name="Haryono M."/>
            <person name="Lin Y.-C."/>
            <person name="Lai E.-M."/>
            <person name="Kuo C.-H."/>
        </authorList>
    </citation>
    <scope>NUCLEOTIDE SEQUENCE [LARGE SCALE GENOMIC DNA]</scope>
    <source>
        <strain evidence="9 10">CFBP7129</strain>
        <plasmid evidence="10">patcfbp7129a</plasmid>
    </source>
</reference>
<evidence type="ECO:0000256" key="5">
    <source>
        <dbReference type="ARBA" id="ARBA00054626"/>
    </source>
</evidence>
<evidence type="ECO:0000256" key="1">
    <source>
        <dbReference type="ARBA" id="ARBA00009437"/>
    </source>
</evidence>
<accession>A0A4D7Z5Z3</accession>
<evidence type="ECO:0000256" key="4">
    <source>
        <dbReference type="ARBA" id="ARBA00023163"/>
    </source>
</evidence>
<dbReference type="AlphaFoldDB" id="A0A4D7Z5Z3"/>
<dbReference type="PANTHER" id="PTHR30537:SF5">
    <property type="entry name" value="HTH-TYPE TRANSCRIPTIONAL ACTIVATOR TTDR-RELATED"/>
    <property type="match status" value="1"/>
</dbReference>
<dbReference type="Pfam" id="PF03466">
    <property type="entry name" value="LysR_substrate"/>
    <property type="match status" value="1"/>
</dbReference>
<keyword evidence="4" id="KW-0804">Transcription</keyword>
<dbReference type="GO" id="GO:0003700">
    <property type="term" value="F:DNA-binding transcription factor activity"/>
    <property type="evidence" value="ECO:0007669"/>
    <property type="project" value="InterPro"/>
</dbReference>
<evidence type="ECO:0000259" key="8">
    <source>
        <dbReference type="PROSITE" id="PS50931"/>
    </source>
</evidence>
<dbReference type="EMBL" id="CP039924">
    <property type="protein sequence ID" value="QCL97933.1"/>
    <property type="molecule type" value="Genomic_DNA"/>
</dbReference>
<dbReference type="InterPro" id="IPR005119">
    <property type="entry name" value="LysR_subst-bd"/>
</dbReference>
<dbReference type="RefSeq" id="WP_137006270.1">
    <property type="nucleotide sequence ID" value="NZ_CP039924.1"/>
</dbReference>
<dbReference type="InterPro" id="IPR000847">
    <property type="entry name" value="LysR_HTH_N"/>
</dbReference>
<dbReference type="InterPro" id="IPR058163">
    <property type="entry name" value="LysR-type_TF_proteobact-type"/>
</dbReference>
<organism evidence="9 10">
    <name type="scientific">Agrobacterium tumefaciens</name>
    <dbReference type="NCBI Taxonomy" id="358"/>
    <lineage>
        <taxon>Bacteria</taxon>
        <taxon>Pseudomonadati</taxon>
        <taxon>Pseudomonadota</taxon>
        <taxon>Alphaproteobacteria</taxon>
        <taxon>Hyphomicrobiales</taxon>
        <taxon>Rhizobiaceae</taxon>
        <taxon>Rhizobium/Agrobacterium group</taxon>
        <taxon>Agrobacterium</taxon>
        <taxon>Agrobacterium tumefaciens complex</taxon>
    </lineage>
</organism>
<dbReference type="CDD" id="cd08476">
    <property type="entry name" value="PBP2_CrgA_like_7"/>
    <property type="match status" value="1"/>
</dbReference>
<name>A0A4D7Z5Z3_AGRTU</name>
<proteinExistence type="inferred from homology"/>
<protein>
    <recommendedName>
        <fullName evidence="6">HTH-type transcriptional regulator TtuA</fullName>
    </recommendedName>
    <alternativeName>
        <fullName evidence="7">Tartrate utilization transcriptional regulator</fullName>
    </alternativeName>
</protein>
<dbReference type="InterPro" id="IPR036390">
    <property type="entry name" value="WH_DNA-bd_sf"/>
</dbReference>
<evidence type="ECO:0000256" key="7">
    <source>
        <dbReference type="ARBA" id="ARBA00083243"/>
    </source>
</evidence>